<dbReference type="EMBL" id="JAFJMO010000005">
    <property type="protein sequence ID" value="KAJ8275667.1"/>
    <property type="molecule type" value="Genomic_DNA"/>
</dbReference>
<sequence length="431" mass="49424">MFSVILTWSFVILCVKFSINVEPSSSITVETVEGGQAKREVELETTIAIQKVKNMTLNKRSNAAPLKPQQYLKFIEISETFRKAISREGGYWNRKQHNLFLELDSMVRPEGNESEWKEPDERLCNGTSSEVFQVNIQDFTSYSPLLQDFLRTMHCKDPPILIDQPNKCPWMEGERQPFLLFALKSSPQNFEQRQAVRETWGQEGTHDSGLEVRTVFLLGTFPAGVPDLQELVRFEALHYGDILQWDFTDSFYNLTLKENAFLGWAQQRCPSVSFIFKGDDDVFVNQGAMLDFLRSLTPEETKSLYTGQVVTDASPIRQSKSKYYIPRSFYDGPYPPYAGGGGYLFSGSLVSPLLQVSKHIVHYPIDDVYTGMCFQALNISPILHSGFMTFDIKVNDRKNVCVHKNLLLVHQRSPQEILWLWRQMHSPLLTC</sequence>
<evidence type="ECO:0000256" key="13">
    <source>
        <dbReference type="ARBA" id="ARBA00023211"/>
    </source>
</evidence>
<evidence type="ECO:0000256" key="4">
    <source>
        <dbReference type="ARBA" id="ARBA00008661"/>
    </source>
</evidence>
<keyword evidence="13" id="KW-0464">Manganese</keyword>
<dbReference type="GO" id="GO:0000139">
    <property type="term" value="C:Golgi membrane"/>
    <property type="evidence" value="ECO:0007669"/>
    <property type="project" value="UniProtKB-SubCell"/>
</dbReference>
<evidence type="ECO:0000256" key="15">
    <source>
        <dbReference type="ARBA" id="ARBA00065824"/>
    </source>
</evidence>
<keyword evidence="17" id="KW-0732">Signal</keyword>
<keyword evidence="19" id="KW-1185">Reference proteome</keyword>
<evidence type="ECO:0000256" key="14">
    <source>
        <dbReference type="ARBA" id="ARBA00050470"/>
    </source>
</evidence>
<evidence type="ECO:0000256" key="17">
    <source>
        <dbReference type="SAM" id="SignalP"/>
    </source>
</evidence>
<dbReference type="Pfam" id="PF01762">
    <property type="entry name" value="Galactosyl_T"/>
    <property type="match status" value="1"/>
</dbReference>
<evidence type="ECO:0000256" key="6">
    <source>
        <dbReference type="ARBA" id="ARBA00022679"/>
    </source>
</evidence>
<evidence type="ECO:0000313" key="19">
    <source>
        <dbReference type="Proteomes" id="UP001152803"/>
    </source>
</evidence>
<proteinExistence type="inferred from homology"/>
<comment type="caution">
    <text evidence="18">The sequence shown here is derived from an EMBL/GenBank/DDBJ whole genome shotgun (WGS) entry which is preliminary data.</text>
</comment>
<dbReference type="OrthoDB" id="5957813at2759"/>
<comment type="subunit">
    <text evidence="15">Interacts with B3GNT8; this interaction greatly increases B3GNT2 catalytic activity, independently of B3GNT8 enzymatic activity.</text>
</comment>
<dbReference type="GO" id="GO:0030311">
    <property type="term" value="P:poly-N-acetyllactosamine biosynthetic process"/>
    <property type="evidence" value="ECO:0007669"/>
    <property type="project" value="TreeGrafter"/>
</dbReference>
<organism evidence="18 19">
    <name type="scientific">Conger conger</name>
    <name type="common">Conger eel</name>
    <name type="synonym">Muraena conger</name>
    <dbReference type="NCBI Taxonomy" id="82655"/>
    <lineage>
        <taxon>Eukaryota</taxon>
        <taxon>Metazoa</taxon>
        <taxon>Chordata</taxon>
        <taxon>Craniata</taxon>
        <taxon>Vertebrata</taxon>
        <taxon>Euteleostomi</taxon>
        <taxon>Actinopterygii</taxon>
        <taxon>Neopterygii</taxon>
        <taxon>Teleostei</taxon>
        <taxon>Anguilliformes</taxon>
        <taxon>Congridae</taxon>
        <taxon>Conger</taxon>
    </lineage>
</organism>
<reference evidence="18" key="1">
    <citation type="journal article" date="2023" name="Science">
        <title>Genome structures resolve the early diversification of teleost fishes.</title>
        <authorList>
            <person name="Parey E."/>
            <person name="Louis A."/>
            <person name="Montfort J."/>
            <person name="Bouchez O."/>
            <person name="Roques C."/>
            <person name="Iampietro C."/>
            <person name="Lluch J."/>
            <person name="Castinel A."/>
            <person name="Donnadieu C."/>
            <person name="Desvignes T."/>
            <person name="Floi Bucao C."/>
            <person name="Jouanno E."/>
            <person name="Wen M."/>
            <person name="Mejri S."/>
            <person name="Dirks R."/>
            <person name="Jansen H."/>
            <person name="Henkel C."/>
            <person name="Chen W.J."/>
            <person name="Zahm M."/>
            <person name="Cabau C."/>
            <person name="Klopp C."/>
            <person name="Thompson A.W."/>
            <person name="Robinson-Rechavi M."/>
            <person name="Braasch I."/>
            <person name="Lecointre G."/>
            <person name="Bobe J."/>
            <person name="Postlethwait J.H."/>
            <person name="Berthelot C."/>
            <person name="Roest Crollius H."/>
            <person name="Guiguen Y."/>
        </authorList>
    </citation>
    <scope>NUCLEOTIDE SEQUENCE</scope>
    <source>
        <strain evidence="18">Concon-B</strain>
    </source>
</reference>
<keyword evidence="6" id="KW-0808">Transferase</keyword>
<keyword evidence="7" id="KW-0812">Transmembrane</keyword>
<comment type="pathway">
    <text evidence="3">Protein modification; protein glycosylation.</text>
</comment>
<dbReference type="FunFam" id="3.90.550.50:FF:000010">
    <property type="entry name" value="Hexosyltransferase"/>
    <property type="match status" value="1"/>
</dbReference>
<dbReference type="GO" id="GO:0006493">
    <property type="term" value="P:protein O-linked glycosylation"/>
    <property type="evidence" value="ECO:0007669"/>
    <property type="project" value="TreeGrafter"/>
</dbReference>
<gene>
    <name evidence="18" type="ORF">COCON_G00074190</name>
</gene>
<dbReference type="PANTHER" id="PTHR11214">
    <property type="entry name" value="BETA-1,3-N-ACETYLGLUCOSAMINYLTRANSFERASE"/>
    <property type="match status" value="1"/>
</dbReference>
<comment type="subcellular location">
    <subcellularLocation>
        <location evidence="2 16">Golgi apparatus membrane</location>
        <topology evidence="2 16">Single-pass type II membrane protein</topology>
    </subcellularLocation>
</comment>
<name>A0A9Q1DNB9_CONCO</name>
<evidence type="ECO:0000256" key="5">
    <source>
        <dbReference type="ARBA" id="ARBA00022676"/>
    </source>
</evidence>
<dbReference type="Gene3D" id="3.90.550.50">
    <property type="match status" value="1"/>
</dbReference>
<accession>A0A9Q1DNB9</accession>
<dbReference type="EC" id="2.4.1.-" evidence="16"/>
<dbReference type="PANTHER" id="PTHR11214:SF87">
    <property type="entry name" value="UDP-GLCNAC:BETAGAL BETA-1,3-N-ACETYLGLUCOSAMINYLTRANSFERASE 8"/>
    <property type="match status" value="1"/>
</dbReference>
<evidence type="ECO:0000256" key="12">
    <source>
        <dbReference type="ARBA" id="ARBA00023180"/>
    </source>
</evidence>
<keyword evidence="8" id="KW-0735">Signal-anchor</keyword>
<evidence type="ECO:0000256" key="10">
    <source>
        <dbReference type="ARBA" id="ARBA00023034"/>
    </source>
</evidence>
<evidence type="ECO:0000313" key="18">
    <source>
        <dbReference type="EMBL" id="KAJ8275667.1"/>
    </source>
</evidence>
<keyword evidence="5 16" id="KW-0328">Glycosyltransferase</keyword>
<dbReference type="AlphaFoldDB" id="A0A9Q1DNB9"/>
<keyword evidence="9" id="KW-1133">Transmembrane helix</keyword>
<keyword evidence="12" id="KW-0325">Glycoprotein</keyword>
<feature type="signal peptide" evidence="17">
    <location>
        <begin position="1"/>
        <end position="26"/>
    </location>
</feature>
<dbReference type="GO" id="GO:0008532">
    <property type="term" value="F:N-acetyllactosaminide beta-1,3-N-acetylglucosaminyltransferase activity"/>
    <property type="evidence" value="ECO:0007669"/>
    <property type="project" value="UniProtKB-EC"/>
</dbReference>
<evidence type="ECO:0000256" key="9">
    <source>
        <dbReference type="ARBA" id="ARBA00022989"/>
    </source>
</evidence>
<dbReference type="GO" id="GO:0016262">
    <property type="term" value="F:protein N-acetylglucosaminyltransferase activity"/>
    <property type="evidence" value="ECO:0007669"/>
    <property type="project" value="TreeGrafter"/>
</dbReference>
<comment type="cofactor">
    <cofactor evidence="1">
        <name>Mn(2+)</name>
        <dbReference type="ChEBI" id="CHEBI:29035"/>
    </cofactor>
</comment>
<evidence type="ECO:0000256" key="8">
    <source>
        <dbReference type="ARBA" id="ARBA00022968"/>
    </source>
</evidence>
<evidence type="ECO:0000256" key="11">
    <source>
        <dbReference type="ARBA" id="ARBA00023136"/>
    </source>
</evidence>
<dbReference type="Proteomes" id="UP001152803">
    <property type="component" value="Unassembled WGS sequence"/>
</dbReference>
<evidence type="ECO:0000256" key="7">
    <source>
        <dbReference type="ARBA" id="ARBA00022692"/>
    </source>
</evidence>
<comment type="catalytic activity">
    <reaction evidence="14">
        <text>a beta-D-galactosyl-(1-&gt;4)-N-acetyl-beta-D-glucosaminyl derivative + UDP-N-acetyl-alpha-D-glucosamine = an N-acetyl-beta-D-glucosaminyl-(1-&gt;3)-beta-D-galactosyl-(1-&gt;4)-N-acetyl-beta-D-glucosaminyl derivative + UDP + H(+)</text>
        <dbReference type="Rhea" id="RHEA:14389"/>
        <dbReference type="ChEBI" id="CHEBI:15378"/>
        <dbReference type="ChEBI" id="CHEBI:57705"/>
        <dbReference type="ChEBI" id="CHEBI:58223"/>
        <dbReference type="ChEBI" id="CHEBI:133507"/>
        <dbReference type="ChEBI" id="CHEBI:134090"/>
        <dbReference type="EC" id="2.4.1.149"/>
    </reaction>
</comment>
<feature type="chain" id="PRO_5040478921" description="Hexosyltransferase" evidence="17">
    <location>
        <begin position="27"/>
        <end position="431"/>
    </location>
</feature>
<evidence type="ECO:0000256" key="16">
    <source>
        <dbReference type="RuleBase" id="RU363063"/>
    </source>
</evidence>
<comment type="similarity">
    <text evidence="4 16">Belongs to the glycosyltransferase 31 family.</text>
</comment>
<protein>
    <recommendedName>
        <fullName evidence="16">Hexosyltransferase</fullName>
        <ecNumber evidence="16">2.4.1.-</ecNumber>
    </recommendedName>
</protein>
<keyword evidence="10 16" id="KW-0333">Golgi apparatus</keyword>
<keyword evidence="11" id="KW-0472">Membrane</keyword>
<dbReference type="InterPro" id="IPR002659">
    <property type="entry name" value="Glyco_trans_31"/>
</dbReference>
<evidence type="ECO:0000256" key="1">
    <source>
        <dbReference type="ARBA" id="ARBA00001936"/>
    </source>
</evidence>
<evidence type="ECO:0000256" key="2">
    <source>
        <dbReference type="ARBA" id="ARBA00004323"/>
    </source>
</evidence>
<evidence type="ECO:0000256" key="3">
    <source>
        <dbReference type="ARBA" id="ARBA00004922"/>
    </source>
</evidence>